<feature type="compositionally biased region" description="Polar residues" evidence="18">
    <location>
        <begin position="31"/>
        <end position="40"/>
    </location>
</feature>
<name>A0A1R2C5H1_9CILI</name>
<comment type="catalytic activity">
    <reaction evidence="15">
        <text>L-threonyl-[protein] + ATP = O-phospho-L-threonyl-[protein] + ADP + H(+)</text>
        <dbReference type="Rhea" id="RHEA:46608"/>
        <dbReference type="Rhea" id="RHEA-COMP:11060"/>
        <dbReference type="Rhea" id="RHEA-COMP:11605"/>
        <dbReference type="ChEBI" id="CHEBI:15378"/>
        <dbReference type="ChEBI" id="CHEBI:30013"/>
        <dbReference type="ChEBI" id="CHEBI:30616"/>
        <dbReference type="ChEBI" id="CHEBI:61977"/>
        <dbReference type="ChEBI" id="CHEBI:456216"/>
        <dbReference type="EC" id="2.7.11.12"/>
    </reaction>
</comment>
<keyword evidence="6" id="KW-0140">cGMP</keyword>
<dbReference type="PROSITE" id="PS00889">
    <property type="entry name" value="CNMP_BINDING_2"/>
    <property type="match status" value="2"/>
</dbReference>
<dbReference type="InterPro" id="IPR011009">
    <property type="entry name" value="Kinase-like_dom_sf"/>
</dbReference>
<dbReference type="InterPro" id="IPR000719">
    <property type="entry name" value="Prot_kinase_dom"/>
</dbReference>
<keyword evidence="9 17" id="KW-0547">Nucleotide-binding</keyword>
<evidence type="ECO:0000256" key="14">
    <source>
        <dbReference type="ARBA" id="ARBA00024113"/>
    </source>
</evidence>
<dbReference type="Gene3D" id="1.10.510.10">
    <property type="entry name" value="Transferase(Phosphotransferase) domain 1"/>
    <property type="match status" value="1"/>
</dbReference>
<evidence type="ECO:0000313" key="22">
    <source>
        <dbReference type="EMBL" id="OMJ84268.1"/>
    </source>
</evidence>
<evidence type="ECO:0000256" key="3">
    <source>
        <dbReference type="ARBA" id="ARBA00012428"/>
    </source>
</evidence>
<evidence type="ECO:0000256" key="2">
    <source>
        <dbReference type="ARBA" id="ARBA00006352"/>
    </source>
</evidence>
<dbReference type="PROSITE" id="PS50011">
    <property type="entry name" value="PROTEIN_KINASE_DOM"/>
    <property type="match status" value="1"/>
</dbReference>
<feature type="binding site" evidence="17">
    <location>
        <position position="598"/>
    </location>
    <ligand>
        <name>ATP</name>
        <dbReference type="ChEBI" id="CHEBI:30616"/>
    </ligand>
</feature>
<dbReference type="CDD" id="cd00038">
    <property type="entry name" value="CAP_ED"/>
    <property type="match status" value="3"/>
</dbReference>
<dbReference type="PROSITE" id="PS00108">
    <property type="entry name" value="PROTEIN_KINASE_ST"/>
    <property type="match status" value="1"/>
</dbReference>
<evidence type="ECO:0000256" key="4">
    <source>
        <dbReference type="ARBA" id="ARBA00022490"/>
    </source>
</evidence>
<keyword evidence="8" id="KW-0479">Metal-binding</keyword>
<keyword evidence="10" id="KW-0418">Kinase</keyword>
<reference evidence="22 23" key="1">
    <citation type="submission" date="2016-11" db="EMBL/GenBank/DDBJ databases">
        <title>The macronuclear genome of Stentor coeruleus: a giant cell with tiny introns.</title>
        <authorList>
            <person name="Slabodnick M."/>
            <person name="Ruby J.G."/>
            <person name="Reiff S.B."/>
            <person name="Swart E.C."/>
            <person name="Gosai S."/>
            <person name="Prabakaran S."/>
            <person name="Witkowska E."/>
            <person name="Larue G.E."/>
            <person name="Fisher S."/>
            <person name="Freeman R.M."/>
            <person name="Gunawardena J."/>
            <person name="Chu W."/>
            <person name="Stover N.A."/>
            <person name="Gregory B.D."/>
            <person name="Nowacki M."/>
            <person name="Derisi J."/>
            <person name="Roy S.W."/>
            <person name="Marshall W.F."/>
            <person name="Sood P."/>
        </authorList>
    </citation>
    <scope>NUCLEOTIDE SEQUENCE [LARGE SCALE GENOMIC DNA]</scope>
    <source>
        <strain evidence="22">WM001</strain>
    </source>
</reference>
<comment type="cofactor">
    <cofactor evidence="1">
        <name>Mg(2+)</name>
        <dbReference type="ChEBI" id="CHEBI:18420"/>
    </cofactor>
</comment>
<dbReference type="PRINTS" id="PR00103">
    <property type="entry name" value="CAMPKINASE"/>
</dbReference>
<dbReference type="EC" id="2.7.11.12" evidence="3"/>
<comment type="catalytic activity">
    <reaction evidence="16">
        <text>L-seryl-[protein] + ATP = O-phospho-L-seryl-[protein] + ADP + H(+)</text>
        <dbReference type="Rhea" id="RHEA:17989"/>
        <dbReference type="Rhea" id="RHEA-COMP:9863"/>
        <dbReference type="Rhea" id="RHEA-COMP:11604"/>
        <dbReference type="ChEBI" id="CHEBI:15378"/>
        <dbReference type="ChEBI" id="CHEBI:29999"/>
        <dbReference type="ChEBI" id="CHEBI:30616"/>
        <dbReference type="ChEBI" id="CHEBI:83421"/>
        <dbReference type="ChEBI" id="CHEBI:456216"/>
        <dbReference type="EC" id="2.7.11.12"/>
    </reaction>
</comment>
<evidence type="ECO:0000256" key="11">
    <source>
        <dbReference type="ARBA" id="ARBA00022840"/>
    </source>
</evidence>
<feature type="domain" description="Cyclic nucleotide-binding" evidence="20">
    <location>
        <begin position="447"/>
        <end position="546"/>
    </location>
</feature>
<dbReference type="InterPro" id="IPR018490">
    <property type="entry name" value="cNMP-bd_dom_sf"/>
</dbReference>
<dbReference type="GO" id="GO:0004692">
    <property type="term" value="F:cGMP-dependent protein kinase activity"/>
    <property type="evidence" value="ECO:0007669"/>
    <property type="project" value="UniProtKB-EC"/>
</dbReference>
<dbReference type="Gene3D" id="2.60.120.10">
    <property type="entry name" value="Jelly Rolls"/>
    <property type="match status" value="4"/>
</dbReference>
<keyword evidence="11 17" id="KW-0067">ATP-binding</keyword>
<dbReference type="GO" id="GO:0046872">
    <property type="term" value="F:metal ion binding"/>
    <property type="evidence" value="ECO:0007669"/>
    <property type="project" value="UniProtKB-KW"/>
</dbReference>
<dbReference type="InterPro" id="IPR000961">
    <property type="entry name" value="AGC-kinase_C"/>
</dbReference>
<evidence type="ECO:0000256" key="8">
    <source>
        <dbReference type="ARBA" id="ARBA00022723"/>
    </source>
</evidence>
<dbReference type="SMART" id="SM00100">
    <property type="entry name" value="cNMP"/>
    <property type="match status" value="3"/>
</dbReference>
<evidence type="ECO:0000256" key="17">
    <source>
        <dbReference type="PROSITE-ProRule" id="PRU10141"/>
    </source>
</evidence>
<evidence type="ECO:0000256" key="9">
    <source>
        <dbReference type="ARBA" id="ARBA00022741"/>
    </source>
</evidence>
<dbReference type="GO" id="GO:0005952">
    <property type="term" value="C:cAMP-dependent protein kinase complex"/>
    <property type="evidence" value="ECO:0007669"/>
    <property type="project" value="TreeGrafter"/>
</dbReference>
<organism evidence="22 23">
    <name type="scientific">Stentor coeruleus</name>
    <dbReference type="NCBI Taxonomy" id="5963"/>
    <lineage>
        <taxon>Eukaryota</taxon>
        <taxon>Sar</taxon>
        <taxon>Alveolata</taxon>
        <taxon>Ciliophora</taxon>
        <taxon>Postciliodesmatophora</taxon>
        <taxon>Heterotrichea</taxon>
        <taxon>Heterotrichida</taxon>
        <taxon>Stentoridae</taxon>
        <taxon>Stentor</taxon>
    </lineage>
</organism>
<feature type="domain" description="AGC-kinase C-terminal" evidence="21">
    <location>
        <begin position="822"/>
        <end position="882"/>
    </location>
</feature>
<dbReference type="InterPro" id="IPR018488">
    <property type="entry name" value="cNMP-bd_CS"/>
</dbReference>
<feature type="domain" description="Protein kinase" evidence="19">
    <location>
        <begin position="570"/>
        <end position="821"/>
    </location>
</feature>
<evidence type="ECO:0000256" key="7">
    <source>
        <dbReference type="ARBA" id="ARBA00022679"/>
    </source>
</evidence>
<keyword evidence="12" id="KW-0460">Magnesium</keyword>
<proteinExistence type="inferred from homology"/>
<accession>A0A1R2C5H1</accession>
<protein>
    <recommendedName>
        <fullName evidence="14">cGMP-dependent protein kinase</fullName>
        <ecNumber evidence="3">2.7.11.12</ecNumber>
    </recommendedName>
</protein>
<keyword evidence="7" id="KW-0808">Transferase</keyword>
<evidence type="ECO:0000256" key="1">
    <source>
        <dbReference type="ARBA" id="ARBA00001946"/>
    </source>
</evidence>
<dbReference type="Pfam" id="PF00027">
    <property type="entry name" value="cNMP_binding"/>
    <property type="match status" value="3"/>
</dbReference>
<keyword evidence="5" id="KW-0723">Serine/threonine-protein kinase</keyword>
<evidence type="ECO:0000256" key="5">
    <source>
        <dbReference type="ARBA" id="ARBA00022527"/>
    </source>
</evidence>
<evidence type="ECO:0000256" key="10">
    <source>
        <dbReference type="ARBA" id="ARBA00022777"/>
    </source>
</evidence>
<dbReference type="GO" id="GO:0005524">
    <property type="term" value="F:ATP binding"/>
    <property type="evidence" value="ECO:0007669"/>
    <property type="project" value="UniProtKB-UniRule"/>
</dbReference>
<comment type="caution">
    <text evidence="22">The sequence shown here is derived from an EMBL/GenBank/DDBJ whole genome shotgun (WGS) entry which is preliminary data.</text>
</comment>
<dbReference type="PROSITE" id="PS50042">
    <property type="entry name" value="CNMP_BINDING_3"/>
    <property type="match status" value="4"/>
</dbReference>
<dbReference type="Pfam" id="PF00069">
    <property type="entry name" value="Pkinase"/>
    <property type="match status" value="1"/>
</dbReference>
<dbReference type="OrthoDB" id="100546at2759"/>
<dbReference type="Proteomes" id="UP000187209">
    <property type="component" value="Unassembled WGS sequence"/>
</dbReference>
<dbReference type="PROSITE" id="PS00107">
    <property type="entry name" value="PROTEIN_KINASE_ATP"/>
    <property type="match status" value="1"/>
</dbReference>
<dbReference type="PROSITE" id="PS51285">
    <property type="entry name" value="AGC_KINASE_CTER"/>
    <property type="match status" value="1"/>
</dbReference>
<sequence>MGNCTTVKEKKHKEKQSSAEATFITKESRPQSKSAPNNARPSIVRKESIRKKPNKRTISTIDDEAKDAEILEVYKRSRDIDLIKKYLRSHFLFKSIPENVITQLTEDMKLYKMPTGSLIFEQGKPGKLFFLIKKGRVEISVDGSVREQLEYGRGFGEVALLQEMKRNSSAKCADNVEMWGLARDAYKSAIRSQNTKNYAEHKAFIRSIPMFRLLTEKEVDSLIFVLTMQTFNQYEIIMNEGDPGDLMYIIKSGRVGCYIQKEEVRQMNTGEFFGEQALLYDTKRTATVIALDTVNVLSLGREDMINVLGGHLENIIYKNSQRIAFEKSEILKNLLTNQIELIINQMEIRKYMPGDVVIEKRTQKGENLFIVLNGTLTGDKKYKVFSCIGDEDIAKPTNDAFKETIKAKDEAVVGVVPILKVLDCIGGEINTVISRNGLIQILSKVPLLKHLPTSKIQSLLPLFKTKTFHKDEVVFKQKEPGNTFYIVKSGKVKVIIDGKELRSICPNDFFGERAILMNEPRTATVISSNEGTKCWVLNRDDFLRMLDDVVKQNLVKRMQLQNDAIKLADLSLLCLVGKGQFGSVFLCKDKKGVEYALKTVSRGTISHYDLAENLILERKILLQLDHPMIVKLVKTFKDSHRVCFLMEYVKGQDLFDVLRCINILKESDSLFYSSCIVLILEYLHSLQVIYRDLKPENVMIDYDGYPKLVDFGISRIVQGRTYTVIGTPHYMAPEVITGKGYNMQVDFWSLGIIIYEFIYCNVPFAAREDDPYLIYEKILERNLIFPERGNIPTANNLIQQLLSFNPSLRGTPELIKEHKWFKGVPWDNLLSKIFKPPFIPSPKPQKKNEINTKDILNYLVKYESQNNFRQESMTEEMWNFDF</sequence>
<dbReference type="GO" id="GO:0030553">
    <property type="term" value="F:cGMP binding"/>
    <property type="evidence" value="ECO:0007669"/>
    <property type="project" value="UniProtKB-KW"/>
</dbReference>
<evidence type="ECO:0000259" key="20">
    <source>
        <dbReference type="PROSITE" id="PS50042"/>
    </source>
</evidence>
<evidence type="ECO:0000256" key="12">
    <source>
        <dbReference type="ARBA" id="ARBA00022842"/>
    </source>
</evidence>
<keyword evidence="4" id="KW-0963">Cytoplasm</keyword>
<dbReference type="SUPFAM" id="SSF51206">
    <property type="entry name" value="cAMP-binding domain-like"/>
    <property type="match status" value="4"/>
</dbReference>
<gene>
    <name evidence="22" type="ORF">SteCoe_14691</name>
</gene>
<evidence type="ECO:0000313" key="23">
    <source>
        <dbReference type="Proteomes" id="UP000187209"/>
    </source>
</evidence>
<dbReference type="InterPro" id="IPR014710">
    <property type="entry name" value="RmlC-like_jellyroll"/>
</dbReference>
<evidence type="ECO:0000259" key="19">
    <source>
        <dbReference type="PROSITE" id="PS50011"/>
    </source>
</evidence>
<feature type="domain" description="Cyclic nucleotide-binding" evidence="20">
    <location>
        <begin position="92"/>
        <end position="207"/>
    </location>
</feature>
<evidence type="ECO:0000256" key="16">
    <source>
        <dbReference type="ARBA" id="ARBA00047462"/>
    </source>
</evidence>
<dbReference type="PANTHER" id="PTHR24353:SF37">
    <property type="entry name" value="CAMP-DEPENDENT PROTEIN KINASE CATALYTIC SUBUNIT PRKX"/>
    <property type="match status" value="1"/>
</dbReference>
<dbReference type="EMBL" id="MPUH01000275">
    <property type="protein sequence ID" value="OMJ84268.1"/>
    <property type="molecule type" value="Genomic_DNA"/>
</dbReference>
<keyword evidence="13" id="KW-0142">cGMP-binding</keyword>
<dbReference type="AlphaFoldDB" id="A0A1R2C5H1"/>
<comment type="similarity">
    <text evidence="2">Belongs to the protein kinase superfamily. AGC Ser/Thr protein kinase family. cGMP subfamily.</text>
</comment>
<evidence type="ECO:0000256" key="18">
    <source>
        <dbReference type="SAM" id="MobiDB-lite"/>
    </source>
</evidence>
<keyword evidence="23" id="KW-1185">Reference proteome</keyword>
<dbReference type="Gene3D" id="3.30.200.20">
    <property type="entry name" value="Phosphorylase Kinase, domain 1"/>
    <property type="match status" value="1"/>
</dbReference>
<dbReference type="InterPro" id="IPR017441">
    <property type="entry name" value="Protein_kinase_ATP_BS"/>
</dbReference>
<evidence type="ECO:0000256" key="15">
    <source>
        <dbReference type="ARBA" id="ARBA00047298"/>
    </source>
</evidence>
<evidence type="ECO:0000256" key="6">
    <source>
        <dbReference type="ARBA" id="ARBA00022535"/>
    </source>
</evidence>
<dbReference type="PANTHER" id="PTHR24353">
    <property type="entry name" value="CYCLIC NUCLEOTIDE-DEPENDENT PROTEIN KINASE"/>
    <property type="match status" value="1"/>
</dbReference>
<evidence type="ECO:0000259" key="21">
    <source>
        <dbReference type="PROSITE" id="PS51285"/>
    </source>
</evidence>
<dbReference type="InterPro" id="IPR000595">
    <property type="entry name" value="cNMP-bd_dom"/>
</dbReference>
<dbReference type="SUPFAM" id="SSF56112">
    <property type="entry name" value="Protein kinase-like (PK-like)"/>
    <property type="match status" value="1"/>
</dbReference>
<dbReference type="InterPro" id="IPR008271">
    <property type="entry name" value="Ser/Thr_kinase_AS"/>
</dbReference>
<feature type="domain" description="Cyclic nucleotide-binding" evidence="20">
    <location>
        <begin position="210"/>
        <end position="309"/>
    </location>
</feature>
<feature type="region of interest" description="Disordered" evidence="18">
    <location>
        <begin position="1"/>
        <end position="47"/>
    </location>
</feature>
<dbReference type="GO" id="GO:0004691">
    <property type="term" value="F:cAMP-dependent protein kinase activity"/>
    <property type="evidence" value="ECO:0007669"/>
    <property type="project" value="TreeGrafter"/>
</dbReference>
<feature type="domain" description="Cyclic nucleotide-binding" evidence="20">
    <location>
        <begin position="330"/>
        <end position="376"/>
    </location>
</feature>
<dbReference type="SMART" id="SM00220">
    <property type="entry name" value="S_TKc"/>
    <property type="match status" value="1"/>
</dbReference>
<evidence type="ECO:0000256" key="13">
    <source>
        <dbReference type="ARBA" id="ARBA00022992"/>
    </source>
</evidence>